<evidence type="ECO:0008006" key="5">
    <source>
        <dbReference type="Google" id="ProtNLM"/>
    </source>
</evidence>
<keyword evidence="4" id="KW-1185">Reference proteome</keyword>
<evidence type="ECO:0000256" key="1">
    <source>
        <dbReference type="SAM" id="MobiDB-lite"/>
    </source>
</evidence>
<dbReference type="InterPro" id="IPR007313">
    <property type="entry name" value="FxsA"/>
</dbReference>
<dbReference type="AlphaFoldDB" id="A0A2Z3YQ16"/>
<dbReference type="GO" id="GO:0016020">
    <property type="term" value="C:membrane"/>
    <property type="evidence" value="ECO:0007669"/>
    <property type="project" value="InterPro"/>
</dbReference>
<feature type="transmembrane region" description="Helical" evidence="2">
    <location>
        <begin position="82"/>
        <end position="112"/>
    </location>
</feature>
<keyword evidence="2" id="KW-0812">Transmembrane</keyword>
<evidence type="ECO:0000256" key="2">
    <source>
        <dbReference type="SAM" id="Phobius"/>
    </source>
</evidence>
<evidence type="ECO:0000313" key="3">
    <source>
        <dbReference type="EMBL" id="AWT26229.1"/>
    </source>
</evidence>
<organism evidence="3 4">
    <name type="scientific">Corynebacterium provencense</name>
    <dbReference type="NCBI Taxonomy" id="1737425"/>
    <lineage>
        <taxon>Bacteria</taxon>
        <taxon>Bacillati</taxon>
        <taxon>Actinomycetota</taxon>
        <taxon>Actinomycetes</taxon>
        <taxon>Mycobacteriales</taxon>
        <taxon>Corynebacteriaceae</taxon>
        <taxon>Corynebacterium</taxon>
    </lineage>
</organism>
<keyword evidence="2" id="KW-0472">Membrane</keyword>
<keyword evidence="2" id="KW-1133">Transmembrane helix</keyword>
<dbReference type="Proteomes" id="UP000247696">
    <property type="component" value="Chromosome"/>
</dbReference>
<name>A0A2Z3YQ16_9CORY</name>
<dbReference type="KEGG" id="cpre:Csp1_14400"/>
<feature type="transmembrane region" description="Helical" evidence="2">
    <location>
        <begin position="40"/>
        <end position="62"/>
    </location>
</feature>
<feature type="region of interest" description="Disordered" evidence="1">
    <location>
        <begin position="164"/>
        <end position="197"/>
    </location>
</feature>
<reference evidence="4" key="1">
    <citation type="submission" date="2017-11" db="EMBL/GenBank/DDBJ databases">
        <title>Otitis media/interna in a cat caused by the recently described species Corynebacterium provencense.</title>
        <authorList>
            <person name="Kittl S."/>
            <person name="Brodard I."/>
            <person name="Rychener L."/>
            <person name="Jores J."/>
            <person name="Roosje P."/>
            <person name="Gobeli Brawand S."/>
        </authorList>
    </citation>
    <scope>NUCLEOTIDE SEQUENCE [LARGE SCALE GENOMIC DNA]</scope>
    <source>
        <strain evidence="4">17KM38</strain>
    </source>
</reference>
<sequence>MTPYLSGAAGTVVRMLRLLFLVYPAVEIVTLVLLGRWVGFGWVFPALLLTPVIGFLIARALLRRMRSRIPSQRSDPAKTDTFTADAAVTLLACLLFVIPGIATFIIGLVVAVPPVRTVIASRLGRSLGLRVISVGQRFAGSGTGIFTGRGRNDGDAGWGEVIDHRAGEAGDGGTVRDREDPPGGHGFGTTGDAGDPR</sequence>
<feature type="compositionally biased region" description="Basic and acidic residues" evidence="1">
    <location>
        <begin position="164"/>
        <end position="182"/>
    </location>
</feature>
<dbReference type="PANTHER" id="PTHR35335:SF1">
    <property type="entry name" value="UPF0716 PROTEIN FXSA"/>
    <property type="match status" value="1"/>
</dbReference>
<gene>
    <name evidence="3" type="ORF">Csp1_14400</name>
</gene>
<evidence type="ECO:0000313" key="4">
    <source>
        <dbReference type="Proteomes" id="UP000247696"/>
    </source>
</evidence>
<dbReference type="Pfam" id="PF04186">
    <property type="entry name" value="FxsA"/>
    <property type="match status" value="1"/>
</dbReference>
<dbReference type="EMBL" id="CP024988">
    <property type="protein sequence ID" value="AWT26229.1"/>
    <property type="molecule type" value="Genomic_DNA"/>
</dbReference>
<dbReference type="NCBIfam" id="NF008528">
    <property type="entry name" value="PRK11463.1-2"/>
    <property type="match status" value="1"/>
</dbReference>
<dbReference type="STRING" id="1737425.GCA_900049755_01958"/>
<feature type="transmembrane region" description="Helical" evidence="2">
    <location>
        <begin position="12"/>
        <end position="34"/>
    </location>
</feature>
<proteinExistence type="predicted"/>
<accession>A0A2Z3YQ16</accession>
<protein>
    <recommendedName>
        <fullName evidence="5">Phage T7 F exclusion suppressor FxsA</fullName>
    </recommendedName>
</protein>
<dbReference type="PANTHER" id="PTHR35335">
    <property type="entry name" value="UPF0716 PROTEIN FXSA"/>
    <property type="match status" value="1"/>
</dbReference>